<dbReference type="PANTHER" id="PTHR11200:SF275">
    <property type="entry name" value="LD06095P"/>
    <property type="match status" value="1"/>
</dbReference>
<dbReference type="InterPro" id="IPR000300">
    <property type="entry name" value="IPPc"/>
</dbReference>
<dbReference type="Gene3D" id="3.60.10.10">
    <property type="entry name" value="Endonuclease/exonuclease/phosphatase"/>
    <property type="match status" value="1"/>
</dbReference>
<evidence type="ECO:0000313" key="3">
    <source>
        <dbReference type="EMBL" id="GAA96455.1"/>
    </source>
</evidence>
<dbReference type="STRING" id="764103.G7E0U5"/>
<feature type="domain" description="Inositol polyphosphate-related phosphatase" evidence="2">
    <location>
        <begin position="66"/>
        <end position="400"/>
    </location>
</feature>
<dbReference type="PANTHER" id="PTHR11200">
    <property type="entry name" value="INOSITOL 5-PHOSPHATASE"/>
    <property type="match status" value="1"/>
</dbReference>
<dbReference type="AlphaFoldDB" id="G7E0U5"/>
<feature type="region of interest" description="Disordered" evidence="1">
    <location>
        <begin position="496"/>
        <end position="521"/>
    </location>
</feature>
<dbReference type="Pfam" id="PF22669">
    <property type="entry name" value="Exo_endo_phos2"/>
    <property type="match status" value="1"/>
</dbReference>
<gene>
    <name evidence="3" type="primary">Mo03122</name>
    <name evidence="3" type="ORF">E5Q_03122</name>
</gene>
<accession>G7E0U5</accession>
<evidence type="ECO:0000259" key="2">
    <source>
        <dbReference type="SMART" id="SM00128"/>
    </source>
</evidence>
<name>G7E0U5_MIXOS</name>
<comment type="caution">
    <text evidence="3">The sequence shown here is derived from an EMBL/GenBank/DDBJ whole genome shotgun (WGS) entry which is preliminary data.</text>
</comment>
<dbReference type="Proteomes" id="UP000009131">
    <property type="component" value="Unassembled WGS sequence"/>
</dbReference>
<dbReference type="InterPro" id="IPR036691">
    <property type="entry name" value="Endo/exonu/phosph_ase_sf"/>
</dbReference>
<feature type="compositionally biased region" description="Low complexity" evidence="1">
    <location>
        <begin position="81"/>
        <end position="97"/>
    </location>
</feature>
<proteinExistence type="predicted"/>
<dbReference type="GO" id="GO:0004439">
    <property type="term" value="F:phosphatidylinositol-4,5-bisphosphate 5-phosphatase activity"/>
    <property type="evidence" value="ECO:0007669"/>
    <property type="project" value="TreeGrafter"/>
</dbReference>
<dbReference type="GO" id="GO:0046856">
    <property type="term" value="P:phosphatidylinositol dephosphorylation"/>
    <property type="evidence" value="ECO:0007669"/>
    <property type="project" value="InterPro"/>
</dbReference>
<dbReference type="SUPFAM" id="SSF56219">
    <property type="entry name" value="DNase I-like"/>
    <property type="match status" value="1"/>
</dbReference>
<feature type="region of interest" description="Disordered" evidence="1">
    <location>
        <begin position="81"/>
        <end position="108"/>
    </location>
</feature>
<dbReference type="HOGENOM" id="CLU_455663_0_0_1"/>
<dbReference type="EMBL" id="BABT02000090">
    <property type="protein sequence ID" value="GAA96455.1"/>
    <property type="molecule type" value="Genomic_DNA"/>
</dbReference>
<dbReference type="OMA" id="NMYGRLL"/>
<dbReference type="InterPro" id="IPR046985">
    <property type="entry name" value="IP5"/>
</dbReference>
<reference evidence="3 4" key="1">
    <citation type="journal article" date="2011" name="J. Gen. Appl. Microbiol.">
        <title>Draft genome sequencing of the enigmatic basidiomycete Mixia osmundae.</title>
        <authorList>
            <person name="Nishida H."/>
            <person name="Nagatsuka Y."/>
            <person name="Sugiyama J."/>
        </authorList>
    </citation>
    <scope>NUCLEOTIDE SEQUENCE [LARGE SCALE GENOMIC DNA]</scope>
    <source>
        <strain evidence="4">CBS 9802 / IAM 14324 / JCM 22182 / KY 12970</strain>
    </source>
</reference>
<dbReference type="RefSeq" id="XP_014568068.1">
    <property type="nucleotide sequence ID" value="XM_014712582.1"/>
</dbReference>
<dbReference type="eggNOG" id="KOG0566">
    <property type="taxonomic scope" value="Eukaryota"/>
</dbReference>
<dbReference type="InParanoid" id="G7E0U5"/>
<sequence length="599" mass="66602">MACWPPGKRILHRLRRRLAAGEATSLPSAQTNDELPNGANRVRVLQEGFIKIRLVTWNMHESLPSGDLTDLLGVPNFNADSESTVPSSASSTIAPSELPKVSQSEPPSFSLTDGHPYHLIVVGAEESPPASQRRLNSVSEWRQPSWTQILVSHLTRHESRRMSTNSASNSVRRDDDYVLVRKERLLGIYIAVFVLRAYAHLVEGSDSDTITLGKFGGRLPNKGACAVSLKLAGIRLVFVNAHLAAHTEHVKERLRDIAKLRAGLKPDMLLPEKSSRPKDVLSSFDVAFLSGDLNFRLELTRTHADGLMAMQSYEQALTFDQLNRAMKRRATPLLGLREHPIDFPPSYKWDLLKLEHSRARRKAHSLTGVQHEPEHHVQSAVDNVHLSPRAAILRQNSTPPIIGARPASAALPGATPPETRPELPRRPKSTGDLVTDNPRLAPEVKQQACFDSSDKQRVQSWTDRILYRSMMTRQPFSPSTKLRLSTLLAFKSSTPTFQADRQPRRAHSIDAPSIVPDPEKYEPAEPIARSRARTNSLPGGWWREIARHRGGSTSLPPKQAAQSLRGTLTCINYTTLSDLMKLEALSDHHPVILSTALHL</sequence>
<dbReference type="SMART" id="SM00128">
    <property type="entry name" value="IPPc"/>
    <property type="match status" value="1"/>
</dbReference>
<reference evidence="3 4" key="2">
    <citation type="journal article" date="2012" name="Open Biol.">
        <title>Characteristics of nucleosomes and linker DNA regions on the genome of the basidiomycete Mixia osmundae revealed by mono- and dinucleosome mapping.</title>
        <authorList>
            <person name="Nishida H."/>
            <person name="Kondo S."/>
            <person name="Matsumoto T."/>
            <person name="Suzuki Y."/>
            <person name="Yoshikawa H."/>
            <person name="Taylor T.D."/>
            <person name="Sugiyama J."/>
        </authorList>
    </citation>
    <scope>NUCLEOTIDE SEQUENCE [LARGE SCALE GENOMIC DNA]</scope>
    <source>
        <strain evidence="4">CBS 9802 / IAM 14324 / JCM 22182 / KY 12970</strain>
    </source>
</reference>
<feature type="region of interest" description="Disordered" evidence="1">
    <location>
        <begin position="399"/>
        <end position="437"/>
    </location>
</feature>
<organism evidence="3 4">
    <name type="scientific">Mixia osmundae (strain CBS 9802 / IAM 14324 / JCM 22182 / KY 12970)</name>
    <dbReference type="NCBI Taxonomy" id="764103"/>
    <lineage>
        <taxon>Eukaryota</taxon>
        <taxon>Fungi</taxon>
        <taxon>Dikarya</taxon>
        <taxon>Basidiomycota</taxon>
        <taxon>Pucciniomycotina</taxon>
        <taxon>Mixiomycetes</taxon>
        <taxon>Mixiales</taxon>
        <taxon>Mixiaceae</taxon>
        <taxon>Mixia</taxon>
    </lineage>
</organism>
<protein>
    <recommendedName>
        <fullName evidence="2">Inositol polyphosphate-related phosphatase domain-containing protein</fullName>
    </recommendedName>
</protein>
<evidence type="ECO:0000256" key="1">
    <source>
        <dbReference type="SAM" id="MobiDB-lite"/>
    </source>
</evidence>
<keyword evidence="4" id="KW-1185">Reference proteome</keyword>
<evidence type="ECO:0000313" key="4">
    <source>
        <dbReference type="Proteomes" id="UP000009131"/>
    </source>
</evidence>
<dbReference type="OrthoDB" id="405996at2759"/>